<dbReference type="Proteomes" id="UP000245207">
    <property type="component" value="Unassembled WGS sequence"/>
</dbReference>
<name>A0A2U1KK86_ARTAN</name>
<evidence type="ECO:0000256" key="1">
    <source>
        <dbReference type="SAM" id="MobiDB-lite"/>
    </source>
</evidence>
<dbReference type="OrthoDB" id="552995at2759"/>
<comment type="caution">
    <text evidence="2">The sequence shown here is derived from an EMBL/GenBank/DDBJ whole genome shotgun (WGS) entry which is preliminary data.</text>
</comment>
<dbReference type="EMBL" id="PKPP01017290">
    <property type="protein sequence ID" value="PWA37063.1"/>
    <property type="molecule type" value="Genomic_DNA"/>
</dbReference>
<feature type="region of interest" description="Disordered" evidence="1">
    <location>
        <begin position="146"/>
        <end position="240"/>
    </location>
</feature>
<feature type="compositionally biased region" description="Basic and acidic residues" evidence="1">
    <location>
        <begin position="70"/>
        <end position="79"/>
    </location>
</feature>
<feature type="compositionally biased region" description="Basic and acidic residues" evidence="1">
    <location>
        <begin position="92"/>
        <end position="101"/>
    </location>
</feature>
<feature type="compositionally biased region" description="Basic residues" evidence="1">
    <location>
        <begin position="223"/>
        <end position="240"/>
    </location>
</feature>
<proteinExistence type="predicted"/>
<feature type="region of interest" description="Disordered" evidence="1">
    <location>
        <begin position="70"/>
        <end position="113"/>
    </location>
</feature>
<dbReference type="PANTHER" id="PTHR34684:SF1">
    <property type="entry name" value="OS08G0192200 PROTEIN"/>
    <property type="match status" value="1"/>
</dbReference>
<reference evidence="2 3" key="1">
    <citation type="journal article" date="2018" name="Mol. Plant">
        <title>The genome of Artemisia annua provides insight into the evolution of Asteraceae family and artemisinin biosynthesis.</title>
        <authorList>
            <person name="Shen Q."/>
            <person name="Zhang L."/>
            <person name="Liao Z."/>
            <person name="Wang S."/>
            <person name="Yan T."/>
            <person name="Shi P."/>
            <person name="Liu M."/>
            <person name="Fu X."/>
            <person name="Pan Q."/>
            <person name="Wang Y."/>
            <person name="Lv Z."/>
            <person name="Lu X."/>
            <person name="Zhang F."/>
            <person name="Jiang W."/>
            <person name="Ma Y."/>
            <person name="Chen M."/>
            <person name="Hao X."/>
            <person name="Li L."/>
            <person name="Tang Y."/>
            <person name="Lv G."/>
            <person name="Zhou Y."/>
            <person name="Sun X."/>
            <person name="Brodelius P.E."/>
            <person name="Rose J.K.C."/>
            <person name="Tang K."/>
        </authorList>
    </citation>
    <scope>NUCLEOTIDE SEQUENCE [LARGE SCALE GENOMIC DNA]</scope>
    <source>
        <strain evidence="3">cv. Huhao1</strain>
        <tissue evidence="2">Leaf</tissue>
    </source>
</reference>
<dbReference type="PANTHER" id="PTHR34684">
    <property type="entry name" value="OS08G0192200 PROTEIN"/>
    <property type="match status" value="1"/>
</dbReference>
<evidence type="ECO:0000313" key="2">
    <source>
        <dbReference type="EMBL" id="PWA37063.1"/>
    </source>
</evidence>
<protein>
    <submittedName>
        <fullName evidence="2">Uncharacterized protein</fullName>
    </submittedName>
</protein>
<feature type="compositionally biased region" description="Basic and acidic residues" evidence="1">
    <location>
        <begin position="171"/>
        <end position="190"/>
    </location>
</feature>
<dbReference type="STRING" id="35608.A0A2U1KK86"/>
<keyword evidence="3" id="KW-1185">Reference proteome</keyword>
<gene>
    <name evidence="2" type="ORF">CTI12_AA594020</name>
</gene>
<organism evidence="2 3">
    <name type="scientific">Artemisia annua</name>
    <name type="common">Sweet wormwood</name>
    <dbReference type="NCBI Taxonomy" id="35608"/>
    <lineage>
        <taxon>Eukaryota</taxon>
        <taxon>Viridiplantae</taxon>
        <taxon>Streptophyta</taxon>
        <taxon>Embryophyta</taxon>
        <taxon>Tracheophyta</taxon>
        <taxon>Spermatophyta</taxon>
        <taxon>Magnoliopsida</taxon>
        <taxon>eudicotyledons</taxon>
        <taxon>Gunneridae</taxon>
        <taxon>Pentapetalae</taxon>
        <taxon>asterids</taxon>
        <taxon>campanulids</taxon>
        <taxon>Asterales</taxon>
        <taxon>Asteraceae</taxon>
        <taxon>Asteroideae</taxon>
        <taxon>Anthemideae</taxon>
        <taxon>Artemisiinae</taxon>
        <taxon>Artemisia</taxon>
    </lineage>
</organism>
<evidence type="ECO:0000313" key="3">
    <source>
        <dbReference type="Proteomes" id="UP000245207"/>
    </source>
</evidence>
<dbReference type="AlphaFoldDB" id="A0A2U1KK86"/>
<accession>A0A2U1KK86</accession>
<sequence>MDLETENRIAAILMKEAAELRRQSARDGIDAYLRPNIRGRPNSRFLTATVLGVQQSNRAVEVNEMWRARQKEKELDERKRGRSNSDSQKNNYRYEDYERNHSSLCSSSKSASEDGLRDNEIEEFLHSRYLIAPSVVARIQSHLFDNDDGRAKRGRGAVGSRMDEPGPYLPDSKEKHLVNPDDLEYRESWDNRVVLGPEKPRNRKSYSSSDEESSSDESEKSAKRVSSKKHRCRKHRSKDN</sequence>